<dbReference type="OrthoDB" id="9804803at2"/>
<name>A0A162SRS6_9CLOT</name>
<dbReference type="NCBIfam" id="NF041920">
    <property type="entry name" value="DmpI"/>
    <property type="match status" value="1"/>
</dbReference>
<dbReference type="InterPro" id="IPR014347">
    <property type="entry name" value="Tautomerase/MIF_sf"/>
</dbReference>
<feature type="domain" description="4-oxalocrotonate tautomerase-like" evidence="3">
    <location>
        <begin position="5"/>
        <end position="59"/>
    </location>
</feature>
<sequence>MPVITLEGSKLSKEQKSQLVKELTAAAAKIMNAPEQAFVVLLKENEKENIGVGGKLISEK</sequence>
<dbReference type="Proteomes" id="UP000076603">
    <property type="component" value="Unassembled WGS sequence"/>
</dbReference>
<dbReference type="Gene3D" id="3.30.429.10">
    <property type="entry name" value="Macrophage Migration Inhibitory Factor"/>
    <property type="match status" value="1"/>
</dbReference>
<reference evidence="4 5" key="1">
    <citation type="submission" date="2016-04" db="EMBL/GenBank/DDBJ databases">
        <title>Genome sequence of Clostridium magnum DSM 2767.</title>
        <authorList>
            <person name="Poehlein A."/>
            <person name="Uhlig R."/>
            <person name="Fischer R."/>
            <person name="Bahl H."/>
            <person name="Daniel R."/>
        </authorList>
    </citation>
    <scope>NUCLEOTIDE SEQUENCE [LARGE SCALE GENOMIC DNA]</scope>
    <source>
        <strain evidence="4 5">DSM 2767</strain>
    </source>
</reference>
<accession>A0A162SRS6</accession>
<evidence type="ECO:0000256" key="1">
    <source>
        <dbReference type="ARBA" id="ARBA00023235"/>
    </source>
</evidence>
<dbReference type="InterPro" id="IPR004370">
    <property type="entry name" value="4-OT-like_dom"/>
</dbReference>
<dbReference type="SUPFAM" id="SSF55331">
    <property type="entry name" value="Tautomerase/MIF"/>
    <property type="match status" value="1"/>
</dbReference>
<dbReference type="RefSeq" id="WP_066620514.1">
    <property type="nucleotide sequence ID" value="NZ_FQXL01000022.1"/>
</dbReference>
<evidence type="ECO:0000313" key="4">
    <source>
        <dbReference type="EMBL" id="KZL91783.1"/>
    </source>
</evidence>
<dbReference type="Pfam" id="PF01361">
    <property type="entry name" value="Tautomerase"/>
    <property type="match status" value="1"/>
</dbReference>
<dbReference type="STRING" id="1121326.CLMAG_15890"/>
<evidence type="ECO:0000259" key="3">
    <source>
        <dbReference type="Pfam" id="PF01361"/>
    </source>
</evidence>
<comment type="similarity">
    <text evidence="2">Belongs to the 4-oxalocrotonate tautomerase family.</text>
</comment>
<keyword evidence="1 2" id="KW-0413">Isomerase</keyword>
<dbReference type="NCBIfam" id="TIGR00013">
    <property type="entry name" value="taut"/>
    <property type="match status" value="1"/>
</dbReference>
<dbReference type="AlphaFoldDB" id="A0A162SRS6"/>
<dbReference type="GO" id="GO:0016853">
    <property type="term" value="F:isomerase activity"/>
    <property type="evidence" value="ECO:0007669"/>
    <property type="project" value="UniProtKB-UniRule"/>
</dbReference>
<organism evidence="4 5">
    <name type="scientific">Clostridium magnum DSM 2767</name>
    <dbReference type="NCBI Taxonomy" id="1121326"/>
    <lineage>
        <taxon>Bacteria</taxon>
        <taxon>Bacillati</taxon>
        <taxon>Bacillota</taxon>
        <taxon>Clostridia</taxon>
        <taxon>Eubacteriales</taxon>
        <taxon>Clostridiaceae</taxon>
        <taxon>Clostridium</taxon>
    </lineage>
</organism>
<proteinExistence type="inferred from homology"/>
<evidence type="ECO:0000256" key="2">
    <source>
        <dbReference type="RuleBase" id="RU362032"/>
    </source>
</evidence>
<evidence type="ECO:0000313" key="5">
    <source>
        <dbReference type="Proteomes" id="UP000076603"/>
    </source>
</evidence>
<comment type="caution">
    <text evidence="4">The sequence shown here is derived from an EMBL/GenBank/DDBJ whole genome shotgun (WGS) entry which is preliminary data.</text>
</comment>
<dbReference type="PATRIC" id="fig|1121326.3.peg.1559"/>
<dbReference type="EMBL" id="LWAE01000002">
    <property type="protein sequence ID" value="KZL91783.1"/>
    <property type="molecule type" value="Genomic_DNA"/>
</dbReference>
<dbReference type="EC" id="5.3.2.-" evidence="2"/>
<keyword evidence="5" id="KW-1185">Reference proteome</keyword>
<gene>
    <name evidence="4" type="ORF">CLMAG_15890</name>
</gene>
<dbReference type="InterPro" id="IPR018191">
    <property type="entry name" value="4-OT"/>
</dbReference>
<protein>
    <recommendedName>
        <fullName evidence="2">Tautomerase</fullName>
        <ecNumber evidence="2">5.3.2.-</ecNumber>
    </recommendedName>
</protein>